<dbReference type="SMART" id="SM00388">
    <property type="entry name" value="HisKA"/>
    <property type="match status" value="1"/>
</dbReference>
<comment type="caution">
    <text evidence="6">The sequence shown here is derived from an EMBL/GenBank/DDBJ whole genome shotgun (WGS) entry which is preliminary data.</text>
</comment>
<evidence type="ECO:0000256" key="3">
    <source>
        <dbReference type="ARBA" id="ARBA00022553"/>
    </source>
</evidence>
<keyword evidence="3" id="KW-0597">Phosphoprotein</keyword>
<keyword evidence="6" id="KW-0808">Transferase</keyword>
<dbReference type="STRING" id="1116472.MGMO_85c00050"/>
<dbReference type="InterPro" id="IPR004358">
    <property type="entry name" value="Sig_transdc_His_kin-like_C"/>
</dbReference>
<dbReference type="AlphaFoldDB" id="V5BF09"/>
<dbReference type="InterPro" id="IPR003661">
    <property type="entry name" value="HisK_dim/P_dom"/>
</dbReference>
<dbReference type="Gene3D" id="3.30.565.10">
    <property type="entry name" value="Histidine kinase-like ATPase, C-terminal domain"/>
    <property type="match status" value="1"/>
</dbReference>
<comment type="catalytic activity">
    <reaction evidence="1">
        <text>ATP + protein L-histidine = ADP + protein N-phospho-L-histidine.</text>
        <dbReference type="EC" id="2.7.13.3"/>
    </reaction>
</comment>
<dbReference type="Pfam" id="PF02518">
    <property type="entry name" value="HATPase_c"/>
    <property type="match status" value="1"/>
</dbReference>
<dbReference type="SUPFAM" id="SSF47384">
    <property type="entry name" value="Homodimeric domain of signal transducing histidine kinase"/>
    <property type="match status" value="1"/>
</dbReference>
<keyword evidence="4" id="KW-0812">Transmembrane</keyword>
<evidence type="ECO:0000313" key="7">
    <source>
        <dbReference type="Proteomes" id="UP000017842"/>
    </source>
</evidence>
<gene>
    <name evidence="6" type="primary">pilS</name>
    <name evidence="6" type="ORF">MGMO_85c00050</name>
</gene>
<name>V5BF09_9GAMM</name>
<evidence type="ECO:0000313" key="6">
    <source>
        <dbReference type="EMBL" id="ESS71880.1"/>
    </source>
</evidence>
<dbReference type="eggNOG" id="COG4191">
    <property type="taxonomic scope" value="Bacteria"/>
</dbReference>
<feature type="transmembrane region" description="Helical" evidence="4">
    <location>
        <begin position="150"/>
        <end position="169"/>
    </location>
</feature>
<dbReference type="PANTHER" id="PTHR43065">
    <property type="entry name" value="SENSOR HISTIDINE KINASE"/>
    <property type="match status" value="1"/>
</dbReference>
<dbReference type="SMART" id="SM00387">
    <property type="entry name" value="HATPase_c"/>
    <property type="match status" value="1"/>
</dbReference>
<protein>
    <recommendedName>
        <fullName evidence="2">histidine kinase</fullName>
        <ecNumber evidence="2">2.7.13.3</ecNumber>
    </recommendedName>
</protein>
<keyword evidence="7" id="KW-1185">Reference proteome</keyword>
<sequence length="523" mass="58630">MPASQAWQLLNIYYIYRFILACSFALLFFMRFGPSLLGSFDSRLYAYSSSAYLLFTIILGFLAFWRIFGYSTLVQLLIFTDIIFLVFLMHTSGGISSGIGILLGVSIAAGGLLIGGRCALVFAAIASLAILSTEVYAAQNHLFRQTNFTYAGMLGATYFAIALLSVVLARRSEQMLQLADRQQHTIIELEELNQYIIQHLQSGIIIVDEHQSIHVANQAALQLANLSLMPHELKGVSETLTQAFECWLISPENNVIMLRLSGEAELQCRFIALPTHQQVFFMIILEDTALYNQRLQQSKLVSLGRLTASIAHEIRNPLGAISHAGQLLSECQQLTDQDLRLTSIIKTNSSRVNQIIEDILNLSKRTDSTREKIDLAPWINHYFSNYYVEQADAEGKFKLTLADKPLWGFIDSGHLKQIMDNLCQNALRYGHPERGAIRVQTRDSQYGPCIEVIDNGPGISPEHLKQLFEPFFTTSAKGTGLGLYISRELAELNQAKLSYYLTNGNRSCFRLCLKDANLTTIEI</sequence>
<dbReference type="Gene3D" id="1.10.287.130">
    <property type="match status" value="1"/>
</dbReference>
<reference evidence="6 7" key="1">
    <citation type="journal article" date="2013" name="Genome Announc.">
        <title>Draft Genome Sequence of the Methanotrophic Gammaproteobacterium Methyloglobulus morosus DSM 22980 Strain KoM1.</title>
        <authorList>
            <person name="Poehlein A."/>
            <person name="Deutzmann J.S."/>
            <person name="Daniel R."/>
            <person name="Simeonova D.D."/>
        </authorList>
    </citation>
    <scope>NUCLEOTIDE SEQUENCE [LARGE SCALE GENOMIC DNA]</scope>
    <source>
        <strain evidence="6 7">KoM1</strain>
    </source>
</reference>
<proteinExistence type="predicted"/>
<feature type="domain" description="Histidine kinase" evidence="5">
    <location>
        <begin position="309"/>
        <end position="517"/>
    </location>
</feature>
<feature type="transmembrane region" description="Helical" evidence="4">
    <location>
        <begin position="70"/>
        <end position="89"/>
    </location>
</feature>
<dbReference type="Proteomes" id="UP000017842">
    <property type="component" value="Unassembled WGS sequence"/>
</dbReference>
<keyword evidence="4" id="KW-0472">Membrane</keyword>
<feature type="transmembrane region" description="Helical" evidence="4">
    <location>
        <begin position="101"/>
        <end position="130"/>
    </location>
</feature>
<dbReference type="RefSeq" id="WP_023495038.1">
    <property type="nucleotide sequence ID" value="NZ_AYLO01000082.1"/>
</dbReference>
<dbReference type="Pfam" id="PF00512">
    <property type="entry name" value="HisKA"/>
    <property type="match status" value="1"/>
</dbReference>
<dbReference type="EMBL" id="AYLO01000082">
    <property type="protein sequence ID" value="ESS71880.1"/>
    <property type="molecule type" value="Genomic_DNA"/>
</dbReference>
<dbReference type="InterPro" id="IPR036890">
    <property type="entry name" value="HATPase_C_sf"/>
</dbReference>
<evidence type="ECO:0000256" key="1">
    <source>
        <dbReference type="ARBA" id="ARBA00000085"/>
    </source>
</evidence>
<organism evidence="6 7">
    <name type="scientific">Methyloglobulus morosus KoM1</name>
    <dbReference type="NCBI Taxonomy" id="1116472"/>
    <lineage>
        <taxon>Bacteria</taxon>
        <taxon>Pseudomonadati</taxon>
        <taxon>Pseudomonadota</taxon>
        <taxon>Gammaproteobacteria</taxon>
        <taxon>Methylococcales</taxon>
        <taxon>Methylococcaceae</taxon>
        <taxon>Methyloglobulus</taxon>
    </lineage>
</organism>
<evidence type="ECO:0000259" key="5">
    <source>
        <dbReference type="PROSITE" id="PS50109"/>
    </source>
</evidence>
<dbReference type="Pfam" id="PF25323">
    <property type="entry name" value="6TM_PilS"/>
    <property type="match status" value="1"/>
</dbReference>
<keyword evidence="4" id="KW-1133">Transmembrane helix</keyword>
<dbReference type="PANTHER" id="PTHR43065:SF52">
    <property type="entry name" value="SENSOR PROTEIN KINASE PILS"/>
    <property type="match status" value="1"/>
</dbReference>
<dbReference type="GO" id="GO:0000155">
    <property type="term" value="F:phosphorelay sensor kinase activity"/>
    <property type="evidence" value="ECO:0007669"/>
    <property type="project" value="InterPro"/>
</dbReference>
<dbReference type="InterPro" id="IPR005467">
    <property type="entry name" value="His_kinase_dom"/>
</dbReference>
<dbReference type="EC" id="2.7.13.3" evidence="2"/>
<accession>V5BF09</accession>
<dbReference type="PRINTS" id="PR00344">
    <property type="entry name" value="BCTRLSENSOR"/>
</dbReference>
<dbReference type="CDD" id="cd00082">
    <property type="entry name" value="HisKA"/>
    <property type="match status" value="1"/>
</dbReference>
<feature type="transmembrane region" description="Helical" evidence="4">
    <location>
        <begin position="44"/>
        <end position="64"/>
    </location>
</feature>
<dbReference type="PROSITE" id="PS50109">
    <property type="entry name" value="HIS_KIN"/>
    <property type="match status" value="1"/>
</dbReference>
<dbReference type="SUPFAM" id="SSF55874">
    <property type="entry name" value="ATPase domain of HSP90 chaperone/DNA topoisomerase II/histidine kinase"/>
    <property type="match status" value="1"/>
</dbReference>
<feature type="transmembrane region" description="Helical" evidence="4">
    <location>
        <begin position="12"/>
        <end position="32"/>
    </location>
</feature>
<evidence type="ECO:0000256" key="4">
    <source>
        <dbReference type="SAM" id="Phobius"/>
    </source>
</evidence>
<dbReference type="InterPro" id="IPR036097">
    <property type="entry name" value="HisK_dim/P_sf"/>
</dbReference>
<evidence type="ECO:0000256" key="2">
    <source>
        <dbReference type="ARBA" id="ARBA00012438"/>
    </source>
</evidence>
<dbReference type="InterPro" id="IPR003594">
    <property type="entry name" value="HATPase_dom"/>
</dbReference>